<dbReference type="Pfam" id="PF12796">
    <property type="entry name" value="Ank_2"/>
    <property type="match status" value="1"/>
</dbReference>
<keyword evidence="2 3" id="KW-0040">ANK repeat</keyword>
<proteinExistence type="predicted"/>
<keyword evidence="5" id="KW-1185">Reference proteome</keyword>
<dbReference type="Pfam" id="PF00023">
    <property type="entry name" value="Ank"/>
    <property type="match status" value="1"/>
</dbReference>
<gene>
    <name evidence="4" type="ORF">VPXV-CA-031</name>
</gene>
<dbReference type="Proteomes" id="UP000203649">
    <property type="component" value="Segment"/>
</dbReference>
<dbReference type="PROSITE" id="PS50297">
    <property type="entry name" value="ANK_REP_REGION"/>
    <property type="match status" value="2"/>
</dbReference>
<dbReference type="InterPro" id="IPR002110">
    <property type="entry name" value="Ankyrin_rpt"/>
</dbReference>
<dbReference type="KEGG" id="vg:29063978"/>
<dbReference type="EMBL" id="KU749311">
    <property type="protein sequence ID" value="AOP31721.1"/>
    <property type="molecule type" value="Genomic_DNA"/>
</dbReference>
<evidence type="ECO:0000313" key="4">
    <source>
        <dbReference type="EMBL" id="AOP31721.1"/>
    </source>
</evidence>
<dbReference type="InterPro" id="IPR036770">
    <property type="entry name" value="Ankyrin_rpt-contain_sf"/>
</dbReference>
<dbReference type="RefSeq" id="YP_009281779.1">
    <property type="nucleotide sequence ID" value="NC_031033.1"/>
</dbReference>
<feature type="repeat" description="ANK" evidence="3">
    <location>
        <begin position="93"/>
        <end position="116"/>
    </location>
</feature>
<dbReference type="Gene3D" id="1.25.40.20">
    <property type="entry name" value="Ankyrin repeat-containing domain"/>
    <property type="match status" value="1"/>
</dbReference>
<accession>A0A1C9KC63</accession>
<evidence type="ECO:0000256" key="2">
    <source>
        <dbReference type="ARBA" id="ARBA00023043"/>
    </source>
</evidence>
<name>A0A1C9KC63_9POXV</name>
<dbReference type="GeneID" id="29063978"/>
<dbReference type="PROSITE" id="PS50088">
    <property type="entry name" value="ANK_REPEAT"/>
    <property type="match status" value="3"/>
</dbReference>
<feature type="repeat" description="ANK" evidence="3">
    <location>
        <begin position="29"/>
        <end position="61"/>
    </location>
</feature>
<dbReference type="PANTHER" id="PTHR24171">
    <property type="entry name" value="ANKYRIN REPEAT DOMAIN-CONTAINING PROTEIN 39-RELATED"/>
    <property type="match status" value="1"/>
</dbReference>
<dbReference type="SMART" id="SM00248">
    <property type="entry name" value="ANK"/>
    <property type="match status" value="5"/>
</dbReference>
<organism evidence="4 5">
    <name type="scientific">Volepox virus</name>
    <dbReference type="NCBI Taxonomy" id="28874"/>
    <lineage>
        <taxon>Viruses</taxon>
        <taxon>Varidnaviria</taxon>
        <taxon>Bamfordvirae</taxon>
        <taxon>Nucleocytoviricota</taxon>
        <taxon>Pokkesviricetes</taxon>
        <taxon>Chitovirales</taxon>
        <taxon>Poxviridae</taxon>
        <taxon>Chordopoxvirinae</taxon>
        <taxon>Orthopoxvirus</taxon>
        <taxon>Orthopoxvirus volepox</taxon>
    </lineage>
</organism>
<evidence type="ECO:0000256" key="3">
    <source>
        <dbReference type="PROSITE-ProRule" id="PRU00023"/>
    </source>
</evidence>
<sequence>MDLSRINTWKSKQLKSFIYSKDVFKADIHGHTALYYAIENNNVRLVCNLINAGALKNLLENQFPLHQAAKLEDAKISKILLFSGMDASQLDNSGNTPLYYAVEVGNMQTIKLFIRKKWKMMFYGKTGWKTPFYKAVMLNDVSIVEYFISEVRSGFDLAILYSCIHDTIKNGHVDMMILLLDYMMLTNTNNSLLFIPDIQLAIDNKDLEILHTLFKYDINIYSIDLENVLDDSEIARMIIEKHVDYKTDALIKDLDIVKNNKLDDLISKNKELRRMYVDCEKIFTL</sequence>
<feature type="repeat" description="ANK" evidence="3">
    <location>
        <begin position="60"/>
        <end position="92"/>
    </location>
</feature>
<dbReference type="SUPFAM" id="SSF48403">
    <property type="entry name" value="Ankyrin repeat"/>
    <property type="match status" value="1"/>
</dbReference>
<evidence type="ECO:0000313" key="5">
    <source>
        <dbReference type="Proteomes" id="UP000203649"/>
    </source>
</evidence>
<keyword evidence="1" id="KW-0677">Repeat</keyword>
<protein>
    <submittedName>
        <fullName evidence="4">Ankyrin/nfkb inhibitor</fullName>
    </submittedName>
</protein>
<reference evidence="4 5" key="1">
    <citation type="journal article" date="2016" name="Virus Genes">
        <title>The genomes of three North American orthopoxviruses.</title>
        <authorList>
            <person name="Smithson C."/>
            <person name="Tang N."/>
            <person name="Sammons S."/>
            <person name="Frace M."/>
            <person name="Batra D."/>
            <person name="Li Y."/>
            <person name="Emerson G.L."/>
            <person name="Carroll D.S."/>
            <person name="Upton C."/>
        </authorList>
    </citation>
    <scope>NUCLEOTIDE SEQUENCE [LARGE SCALE GENOMIC DNA]</scope>
    <source>
        <strain evidence="4 5">CA</strain>
    </source>
</reference>
<evidence type="ECO:0000256" key="1">
    <source>
        <dbReference type="ARBA" id="ARBA00022737"/>
    </source>
</evidence>